<feature type="repeat" description="RCC1" evidence="2">
    <location>
        <begin position="242"/>
        <end position="326"/>
    </location>
</feature>
<evidence type="ECO:0000256" key="2">
    <source>
        <dbReference type="PROSITE-ProRule" id="PRU00235"/>
    </source>
</evidence>
<feature type="region of interest" description="Disordered" evidence="3">
    <location>
        <begin position="1"/>
        <end position="61"/>
    </location>
</feature>
<keyword evidence="1" id="KW-0677">Repeat</keyword>
<feature type="compositionally biased region" description="Low complexity" evidence="3">
    <location>
        <begin position="32"/>
        <end position="58"/>
    </location>
</feature>
<dbReference type="InterPro" id="IPR000408">
    <property type="entry name" value="Reg_chr_condens"/>
</dbReference>
<organism evidence="5 6">
    <name type="scientific">Discostella pseudostelligera</name>
    <dbReference type="NCBI Taxonomy" id="259834"/>
    <lineage>
        <taxon>Eukaryota</taxon>
        <taxon>Sar</taxon>
        <taxon>Stramenopiles</taxon>
        <taxon>Ochrophyta</taxon>
        <taxon>Bacillariophyta</taxon>
        <taxon>Coscinodiscophyceae</taxon>
        <taxon>Thalassiosirophycidae</taxon>
        <taxon>Stephanodiscales</taxon>
        <taxon>Stephanodiscaceae</taxon>
        <taxon>Discostella</taxon>
    </lineage>
</organism>
<feature type="repeat" description="RCC1" evidence="2">
    <location>
        <begin position="615"/>
        <end position="674"/>
    </location>
</feature>
<feature type="repeat" description="RCC1" evidence="2">
    <location>
        <begin position="534"/>
        <end position="614"/>
    </location>
</feature>
<dbReference type="InterPro" id="IPR009091">
    <property type="entry name" value="RCC1/BLIP-II"/>
</dbReference>
<dbReference type="InterPro" id="IPR051210">
    <property type="entry name" value="Ub_ligase/GEF_domain"/>
</dbReference>
<name>A0ABD3N692_9STRA</name>
<dbReference type="InterPro" id="IPR058923">
    <property type="entry name" value="RCC1-like_dom"/>
</dbReference>
<dbReference type="PANTHER" id="PTHR22870">
    <property type="entry name" value="REGULATOR OF CHROMOSOME CONDENSATION"/>
    <property type="match status" value="1"/>
</dbReference>
<evidence type="ECO:0000256" key="1">
    <source>
        <dbReference type="ARBA" id="ARBA00022737"/>
    </source>
</evidence>
<evidence type="ECO:0000259" key="4">
    <source>
        <dbReference type="Pfam" id="PF25390"/>
    </source>
</evidence>
<dbReference type="PRINTS" id="PR00633">
    <property type="entry name" value="RCCNDNSATION"/>
</dbReference>
<sequence length="681" mass="73325">MPPSQKRTTNDVHADDNDDDFTHHAKRGRGGTSSFPTTTTTTTASKSTTSSATTSATSPGEFLVRGANNLNIGSPNANGGTSTGSVAIGGSGSVTGGSASQGRIVRKSKYNAGLAKLDTEMYEHAKSEMLLLQDSDAAAATTTATTSTAIITSKKRKVDESAVLIQRHIIDQYVFQSTQLNRRYNRNYGDVIVFGYGDVGQLGMGWGITEARTPRILVNLRGKSMNMLACGGLHSVALTEEGSVYSWGCSDEGTLGWKTTEELDGAYPSKVVGFFPSRFGPNGGSPPPVDDSTMIIDSTTGKPKREEAIITLVAAGETQSLALSSVGDVYMWGTYKDTDNRSFKHMPPADDTRTPTGYKDMNKLEKNEDPMWYHPPRGSQDWPLHIVDMPQRAKDISAGRGVNAALLEDDTLVTWGMGDKGELARPVPNLDKETPMEIVKSEYLMPKPPLWDGPTLLDRKVLSMACGEYHLLVVTKELGELNVYSSGLNNYGQLGHGDNENRSILTKVEDLVGCEITKVEAGLQFSCFVDKTGRELYSCGRGDYGQLGVTLDQPKEGYGEFRPCRVPIVYEPKEGTVSDPKKNCINVDDIIEEDQPIIEQISCGATHVLVLTNGGDAYSWGFGEMGACGHGKSIKDTFRPKKIVSTLVKSQGASNYTFQHVSGGGQHSGAIVKTGSTGFVS</sequence>
<dbReference type="Pfam" id="PF25390">
    <property type="entry name" value="WD40_RLD"/>
    <property type="match status" value="1"/>
</dbReference>
<evidence type="ECO:0000256" key="3">
    <source>
        <dbReference type="SAM" id="MobiDB-lite"/>
    </source>
</evidence>
<accession>A0ABD3N692</accession>
<reference evidence="5 6" key="1">
    <citation type="submission" date="2024-10" db="EMBL/GenBank/DDBJ databases">
        <title>Updated reference genomes for cyclostephanoid diatoms.</title>
        <authorList>
            <person name="Roberts W.R."/>
            <person name="Alverson A.J."/>
        </authorList>
    </citation>
    <scope>NUCLEOTIDE SEQUENCE [LARGE SCALE GENOMIC DNA]</scope>
    <source>
        <strain evidence="5 6">AJA232-27</strain>
    </source>
</reference>
<protein>
    <recommendedName>
        <fullName evidence="4">RCC1-like domain-containing protein</fullName>
    </recommendedName>
</protein>
<dbReference type="Proteomes" id="UP001530293">
    <property type="component" value="Unassembled WGS sequence"/>
</dbReference>
<dbReference type="AlphaFoldDB" id="A0ABD3N692"/>
<comment type="caution">
    <text evidence="5">The sequence shown here is derived from an EMBL/GenBank/DDBJ whole genome shotgun (WGS) entry which is preliminary data.</text>
</comment>
<dbReference type="PROSITE" id="PS00626">
    <property type="entry name" value="RCC1_2"/>
    <property type="match status" value="2"/>
</dbReference>
<dbReference type="PANTHER" id="PTHR22870:SF155">
    <property type="entry name" value="E3 UBIQUITIN-PROTEIN LIGASE HERC1-RELATED"/>
    <property type="match status" value="1"/>
</dbReference>
<feature type="compositionally biased region" description="Basic and acidic residues" evidence="3">
    <location>
        <begin position="8"/>
        <end position="23"/>
    </location>
</feature>
<keyword evidence="6" id="KW-1185">Reference proteome</keyword>
<dbReference type="SUPFAM" id="SSF50985">
    <property type="entry name" value="RCC1/BLIP-II"/>
    <property type="match status" value="1"/>
</dbReference>
<evidence type="ECO:0000313" key="6">
    <source>
        <dbReference type="Proteomes" id="UP001530293"/>
    </source>
</evidence>
<proteinExistence type="predicted"/>
<feature type="repeat" description="RCC1" evidence="2">
    <location>
        <begin position="189"/>
        <end position="241"/>
    </location>
</feature>
<feature type="domain" description="RCC1-like" evidence="4">
    <location>
        <begin position="190"/>
        <end position="668"/>
    </location>
</feature>
<dbReference type="EMBL" id="JALLBG020000023">
    <property type="protein sequence ID" value="KAL3771565.1"/>
    <property type="molecule type" value="Genomic_DNA"/>
</dbReference>
<feature type="repeat" description="RCC1" evidence="2">
    <location>
        <begin position="410"/>
        <end position="477"/>
    </location>
</feature>
<gene>
    <name evidence="5" type="ORF">ACHAWU_003740</name>
</gene>
<evidence type="ECO:0000313" key="5">
    <source>
        <dbReference type="EMBL" id="KAL3771565.1"/>
    </source>
</evidence>
<dbReference type="Gene3D" id="2.130.10.30">
    <property type="entry name" value="Regulator of chromosome condensation 1/beta-lactamase-inhibitor protein II"/>
    <property type="match status" value="1"/>
</dbReference>
<feature type="repeat" description="RCC1" evidence="2">
    <location>
        <begin position="481"/>
        <end position="532"/>
    </location>
</feature>
<dbReference type="PROSITE" id="PS50012">
    <property type="entry name" value="RCC1_3"/>
    <property type="match status" value="6"/>
</dbReference>